<name>A0ABD0SEN0_LOXSC</name>
<evidence type="ECO:0000313" key="2">
    <source>
        <dbReference type="Proteomes" id="UP001549921"/>
    </source>
</evidence>
<dbReference type="EMBL" id="JBEDNZ010000022">
    <property type="protein sequence ID" value="KAL0818283.1"/>
    <property type="molecule type" value="Genomic_DNA"/>
</dbReference>
<dbReference type="AlphaFoldDB" id="A0ABD0SEN0"/>
<gene>
    <name evidence="1" type="ORF">ABMA28_008771</name>
</gene>
<organism evidence="1 2">
    <name type="scientific">Loxostege sticticalis</name>
    <name type="common">Beet webworm moth</name>
    <dbReference type="NCBI Taxonomy" id="481309"/>
    <lineage>
        <taxon>Eukaryota</taxon>
        <taxon>Metazoa</taxon>
        <taxon>Ecdysozoa</taxon>
        <taxon>Arthropoda</taxon>
        <taxon>Hexapoda</taxon>
        <taxon>Insecta</taxon>
        <taxon>Pterygota</taxon>
        <taxon>Neoptera</taxon>
        <taxon>Endopterygota</taxon>
        <taxon>Lepidoptera</taxon>
        <taxon>Glossata</taxon>
        <taxon>Ditrysia</taxon>
        <taxon>Pyraloidea</taxon>
        <taxon>Crambidae</taxon>
        <taxon>Pyraustinae</taxon>
        <taxon>Loxostege</taxon>
    </lineage>
</organism>
<reference evidence="1 2" key="1">
    <citation type="submission" date="2024-06" db="EMBL/GenBank/DDBJ databases">
        <title>A chromosome-level genome assembly of beet webworm, Loxostege sticticalis.</title>
        <authorList>
            <person name="Zhang Y."/>
        </authorList>
    </citation>
    <scope>NUCLEOTIDE SEQUENCE [LARGE SCALE GENOMIC DNA]</scope>
    <source>
        <strain evidence="1">AQ028</strain>
        <tissue evidence="1">Male pupae</tissue>
    </source>
</reference>
<proteinExistence type="predicted"/>
<dbReference type="Proteomes" id="UP001549921">
    <property type="component" value="Unassembled WGS sequence"/>
</dbReference>
<sequence>MASLVLEGENLGQRHRHFNSLVKKAIAEQTALEPINYDDPDVDNLLKIDVACNNRDVDYILQVFSSYDMLYVSRAIKQSTWLITEDQYAHIVNPKYLKDVLFPKMTSKAKSKFILNIRLHLRDAQRVEAFYESFADDIKTAQKWLPYCSSEFIENIIQKHARDIKPQTLKRLCEVSFNHLKVYTKAENTGYYRRDNLKSTMFLLNDHTEEYLDVIEPLNEYEIPKFGSKATEVIMRKCHDRIVERFEKYASNIDLPTFAKHLKKDAIEGFLLKQSENGKMKYWVKFENIKHFVKYLPIENRFEFVKKLFIDKDKSQYATPYGGDGMEYDCIEVERCVQMSSTKMLSSNAISVSNAHIYRWYRFAPFESAFVDLKKLIRVESNPAERNAMLTVLLHCTRRNPQHIQTILQYYREKHINEPFKFKVQFVNTFISLNVIHKFDEKTWGMLNDIFTSMEVYTESDNSVPFCIKAIIVYKLLHNQAIPEIVEKKHSFNTFKDYYKKLNEKEQNTLFTYLYDREMKKLNLEISNEAEMFSAVDTIHRVLSLVVDWKRKVENYPKIFETIKYLLILKKEKSWKTDLSYMYYEQKVLRRHLFEQSLALYPTDEVCVNALKHDPGLFDRYDAEVAAMRSNDTISLKNALGKLRIYWAHSLAQKWAKAYQDQLDMPTGHKATINGICILLPRTQCFNLLAKYAPADTKINWSDTDEVLLSIRKNIAKRMQFVRPSPNLEEVLTYAKEDYLQYALPSLNAILYNMSSADTSLCIQRLVNAPVSLQKHGIRQAFNKLPLSEIQQLVNNIWNNSTNSSIKTVLFKQTYDLLCKEKKESNIKEIWELLSSFIDKLTQEENRLIYVTLGKIKNVPLIVRPQCFVKSYLYLVSLPPKANCESIVKSIESHAVDFIELFDPTFVEDVLLKSIDALMTETNVYGQLMTKLKIMSSYILTVKDEETQYQRYEKVMRPFLANCFKSWGLKKQKQYVVRNNCKALLEQLLTSIKVHSLKTSVVSVKMFKDIQANIVTALAPEENYALLSFWNITVSFVETVASYLKDLPAKSGPVESTGNLEQDAMLECPTPREGCEKQNKKEWENVCNKIAPQFGEACLNYLKTDIVLKVPSIFTIFARSLCDVFSTVDFECKHRLQTFKPMLADSDLIVSYLVVLEALRSTYSFDTKHIKDLKKTIQNIIKSHPSTEVKIHYYEYEICNSDDISMGED</sequence>
<accession>A0ABD0SEN0</accession>
<evidence type="ECO:0000313" key="1">
    <source>
        <dbReference type="EMBL" id="KAL0818283.1"/>
    </source>
</evidence>
<comment type="caution">
    <text evidence="1">The sequence shown here is derived from an EMBL/GenBank/DDBJ whole genome shotgun (WGS) entry which is preliminary data.</text>
</comment>
<protein>
    <submittedName>
        <fullName evidence="1">Uncharacterized protein</fullName>
    </submittedName>
</protein>